<keyword evidence="3" id="KW-1185">Reference proteome</keyword>
<reference evidence="2 3" key="1">
    <citation type="submission" date="2023-10" db="EMBL/GenBank/DDBJ databases">
        <title>The genome sequence of Streptomyces sp. HUAS YS2.</title>
        <authorList>
            <person name="Mo P."/>
        </authorList>
    </citation>
    <scope>NUCLEOTIDE SEQUENCE [LARGE SCALE GENOMIC DNA]</scope>
    <source>
        <strain evidence="2 3">HUAS YS2</strain>
    </source>
</reference>
<gene>
    <name evidence="2" type="ORF">R2D22_21420</name>
</gene>
<sequence>MTRTKRFLACFFLAATVAAGTATPALADQHVTDVDGIHVTVVDV</sequence>
<evidence type="ECO:0000256" key="1">
    <source>
        <dbReference type="SAM" id="SignalP"/>
    </source>
</evidence>
<name>A0ABZ0LYE1_9ACTN</name>
<feature type="signal peptide" evidence="1">
    <location>
        <begin position="1"/>
        <end position="27"/>
    </location>
</feature>
<accession>A0ABZ0LYE1</accession>
<dbReference type="EMBL" id="CP137573">
    <property type="protein sequence ID" value="WOX23803.1"/>
    <property type="molecule type" value="Genomic_DNA"/>
</dbReference>
<protein>
    <submittedName>
        <fullName evidence="2">Uncharacterized protein</fullName>
    </submittedName>
</protein>
<organism evidence="2 3">
    <name type="scientific">Streptomyces solicathayae</name>
    <dbReference type="NCBI Taxonomy" id="3081768"/>
    <lineage>
        <taxon>Bacteria</taxon>
        <taxon>Bacillati</taxon>
        <taxon>Actinomycetota</taxon>
        <taxon>Actinomycetes</taxon>
        <taxon>Kitasatosporales</taxon>
        <taxon>Streptomycetaceae</taxon>
        <taxon>Streptomyces</taxon>
    </lineage>
</organism>
<dbReference type="Proteomes" id="UP001301731">
    <property type="component" value="Chromosome"/>
</dbReference>
<evidence type="ECO:0000313" key="2">
    <source>
        <dbReference type="EMBL" id="WOX23803.1"/>
    </source>
</evidence>
<feature type="chain" id="PRO_5046684510" evidence="1">
    <location>
        <begin position="28"/>
        <end position="44"/>
    </location>
</feature>
<keyword evidence="1" id="KW-0732">Signal</keyword>
<dbReference type="RefSeq" id="WP_318106055.1">
    <property type="nucleotide sequence ID" value="NZ_CP137573.1"/>
</dbReference>
<evidence type="ECO:0000313" key="3">
    <source>
        <dbReference type="Proteomes" id="UP001301731"/>
    </source>
</evidence>
<proteinExistence type="predicted"/>